<dbReference type="PANTHER" id="PTHR37953">
    <property type="entry name" value="UPF0127 PROTEIN MJ1496"/>
    <property type="match status" value="1"/>
</dbReference>
<dbReference type="Proteomes" id="UP000605148">
    <property type="component" value="Unassembled WGS sequence"/>
</dbReference>
<dbReference type="EMBL" id="BMFA01000004">
    <property type="protein sequence ID" value="GGB44376.1"/>
    <property type="molecule type" value="Genomic_DNA"/>
</dbReference>
<gene>
    <name evidence="1" type="ORF">GCM10011316_15500</name>
</gene>
<dbReference type="AlphaFoldDB" id="A0A916TGZ7"/>
<dbReference type="RefSeq" id="WP_172972043.1">
    <property type="nucleotide sequence ID" value="NZ_BMFA01000004.1"/>
</dbReference>
<dbReference type="InterPro" id="IPR038695">
    <property type="entry name" value="Saro_0823-like_sf"/>
</dbReference>
<protein>
    <recommendedName>
        <fullName evidence="3">DUF192 domain-containing protein</fullName>
    </recommendedName>
</protein>
<dbReference type="PANTHER" id="PTHR37953:SF1">
    <property type="entry name" value="UPF0127 PROTEIN MJ1496"/>
    <property type="match status" value="1"/>
</dbReference>
<evidence type="ECO:0000313" key="1">
    <source>
        <dbReference type="EMBL" id="GGB44376.1"/>
    </source>
</evidence>
<dbReference type="InterPro" id="IPR003795">
    <property type="entry name" value="DUF192"/>
</dbReference>
<proteinExistence type="predicted"/>
<reference evidence="1" key="1">
    <citation type="journal article" date="2014" name="Int. J. Syst. Evol. Microbiol.">
        <title>Complete genome sequence of Corynebacterium casei LMG S-19264T (=DSM 44701T), isolated from a smear-ripened cheese.</title>
        <authorList>
            <consortium name="US DOE Joint Genome Institute (JGI-PGF)"/>
            <person name="Walter F."/>
            <person name="Albersmeier A."/>
            <person name="Kalinowski J."/>
            <person name="Ruckert C."/>
        </authorList>
    </citation>
    <scope>NUCLEOTIDE SEQUENCE</scope>
    <source>
        <strain evidence="1">CGMCC 1.12426</strain>
    </source>
</reference>
<organism evidence="1 2">
    <name type="scientific">Roseibium aquae</name>
    <dbReference type="NCBI Taxonomy" id="1323746"/>
    <lineage>
        <taxon>Bacteria</taxon>
        <taxon>Pseudomonadati</taxon>
        <taxon>Pseudomonadota</taxon>
        <taxon>Alphaproteobacteria</taxon>
        <taxon>Hyphomicrobiales</taxon>
        <taxon>Stappiaceae</taxon>
        <taxon>Roseibium</taxon>
    </lineage>
</organism>
<evidence type="ECO:0000313" key="2">
    <source>
        <dbReference type="Proteomes" id="UP000605148"/>
    </source>
</evidence>
<dbReference type="Gene3D" id="2.60.120.1140">
    <property type="entry name" value="Protein of unknown function DUF192"/>
    <property type="match status" value="1"/>
</dbReference>
<sequence>MTLFRMVLLQVFALVLVAGHGWMQPVRALDPLPLDLPTEVLTVETADGPLEFTVEVAATPEARSRGLMFRRDMAEDHGMLFVFENEGERHFWMKNTPLSLDIVFIRSGGRIGHIAKSTTPFSEEIIPSRGPALYVLEVLAGIADQKGIAEGAAVRSPSIRAGSGVSE</sequence>
<reference evidence="1" key="2">
    <citation type="submission" date="2020-09" db="EMBL/GenBank/DDBJ databases">
        <authorList>
            <person name="Sun Q."/>
            <person name="Zhou Y."/>
        </authorList>
    </citation>
    <scope>NUCLEOTIDE SEQUENCE</scope>
    <source>
        <strain evidence="1">CGMCC 1.12426</strain>
    </source>
</reference>
<accession>A0A916TGZ7</accession>
<keyword evidence="2" id="KW-1185">Reference proteome</keyword>
<dbReference type="Pfam" id="PF02643">
    <property type="entry name" value="DUF192"/>
    <property type="match status" value="1"/>
</dbReference>
<comment type="caution">
    <text evidence="1">The sequence shown here is derived from an EMBL/GenBank/DDBJ whole genome shotgun (WGS) entry which is preliminary data.</text>
</comment>
<evidence type="ECO:0008006" key="3">
    <source>
        <dbReference type="Google" id="ProtNLM"/>
    </source>
</evidence>
<name>A0A916TGZ7_9HYPH</name>